<evidence type="ECO:0000256" key="1">
    <source>
        <dbReference type="ARBA" id="ARBA00023125"/>
    </source>
</evidence>
<dbReference type="Pfam" id="PF00239">
    <property type="entry name" value="Resolvase"/>
    <property type="match status" value="1"/>
</dbReference>
<dbReference type="EMBL" id="CP076724">
    <property type="protein sequence ID" value="QWV97462.1"/>
    <property type="molecule type" value="Genomic_DNA"/>
</dbReference>
<dbReference type="InterPro" id="IPR006119">
    <property type="entry name" value="Resolv_N"/>
</dbReference>
<proteinExistence type="predicted"/>
<reference evidence="5 6" key="1">
    <citation type="submission" date="2021-06" db="EMBL/GenBank/DDBJ databases">
        <title>Gemonas diversity in paddy soil.</title>
        <authorList>
            <person name="Liu G."/>
        </authorList>
    </citation>
    <scope>NUCLEOTIDE SEQUENCE [LARGE SCALE GENOMIC DNA]</scope>
    <source>
        <strain evidence="5 6">RG29</strain>
    </source>
</reference>
<evidence type="ECO:0000313" key="6">
    <source>
        <dbReference type="Proteomes" id="UP000683493"/>
    </source>
</evidence>
<evidence type="ECO:0000259" key="4">
    <source>
        <dbReference type="PROSITE" id="PS51737"/>
    </source>
</evidence>
<dbReference type="PROSITE" id="PS51736">
    <property type="entry name" value="RECOMBINASES_3"/>
    <property type="match status" value="1"/>
</dbReference>
<dbReference type="Proteomes" id="UP000683493">
    <property type="component" value="Chromosome"/>
</dbReference>
<feature type="domain" description="Resolvase/invertase-type recombinase catalytic" evidence="3">
    <location>
        <begin position="3"/>
        <end position="164"/>
    </location>
</feature>
<dbReference type="PROSITE" id="PS51737">
    <property type="entry name" value="RECOMBINASE_DNA_BIND"/>
    <property type="match status" value="1"/>
</dbReference>
<evidence type="ECO:0000259" key="3">
    <source>
        <dbReference type="PROSITE" id="PS51736"/>
    </source>
</evidence>
<dbReference type="CDD" id="cd00338">
    <property type="entry name" value="Ser_Recombinase"/>
    <property type="match status" value="1"/>
</dbReference>
<dbReference type="Pfam" id="PF07508">
    <property type="entry name" value="Recombinase"/>
    <property type="match status" value="1"/>
</dbReference>
<keyword evidence="6" id="KW-1185">Reference proteome</keyword>
<dbReference type="PANTHER" id="PTHR30461">
    <property type="entry name" value="DNA-INVERTASE FROM LAMBDOID PROPHAGE"/>
    <property type="match status" value="1"/>
</dbReference>
<protein>
    <submittedName>
        <fullName evidence="5">Recombinase family protein</fullName>
    </submittedName>
</protein>
<feature type="domain" description="Recombinase" evidence="4">
    <location>
        <begin position="174"/>
        <end position="298"/>
    </location>
</feature>
<keyword evidence="1" id="KW-0238">DNA-binding</keyword>
<keyword evidence="2" id="KW-0233">DNA recombination</keyword>
<name>A0ABX8JJH7_9BACT</name>
<dbReference type="InterPro" id="IPR050639">
    <property type="entry name" value="SSR_resolvase"/>
</dbReference>
<accession>A0ABX8JJH7</accession>
<dbReference type="PANTHER" id="PTHR30461:SF2">
    <property type="entry name" value="SERINE RECOMBINASE PINE-RELATED"/>
    <property type="match status" value="1"/>
</dbReference>
<dbReference type="SMART" id="SM00857">
    <property type="entry name" value="Resolvase"/>
    <property type="match status" value="1"/>
</dbReference>
<dbReference type="InterPro" id="IPR011109">
    <property type="entry name" value="DNA_bind_recombinase_dom"/>
</dbReference>
<organism evidence="5 6">
    <name type="scientific">Geomonas diazotrophica</name>
    <dbReference type="NCBI Taxonomy" id="2843197"/>
    <lineage>
        <taxon>Bacteria</taxon>
        <taxon>Pseudomonadati</taxon>
        <taxon>Thermodesulfobacteriota</taxon>
        <taxon>Desulfuromonadia</taxon>
        <taxon>Geobacterales</taxon>
        <taxon>Geobacteraceae</taxon>
        <taxon>Geomonas</taxon>
    </lineage>
</organism>
<evidence type="ECO:0000256" key="2">
    <source>
        <dbReference type="ARBA" id="ARBA00023172"/>
    </source>
</evidence>
<sequence>MPKAYSYMRFSTPDQAKGDSKRRQSQQAEEYAAAHGLELDDKLTYSDFGVSAFRGANIEIGKLGQFMEAIRCKEVESGSYLLVESLDRISRDVILPAQNIFTQIILEGITIVTLADRRVYSAESVNKSPFLLIEAIVILIRANEESEMKSKRLKSMWENKRKNAFTQTLTTVGPGWLKYNKRTQQFEVIPERAAIVNRIYTEYLSGKGYLTIARTLRLDKVRTWTFKKGEKSIWREHYVSRILKNPAVIGTLTPHVMGHGNGKIQRIPLEGIKNYYPPVISEELYEKVQARRRQYKTRYCDSAALKNIFSMIGRCPRCNGRMMYLKKGPRWDYIICTNAQYQQGCTTNNIPYGRLETVFLLEFAKAISEFPFINPVISKTRLGVAHLKEKLRRATVRQNKLLSNLKKGLEIESYQNTMSLNMDLQTLEATIDDCHKELIRLNSLHSDLNLKQMKSHIQEFTAQSSVDYINRDLINKLLRTMCDTILISHNLIDVKFKMGPKLHIEYDKYVSEYAYVSDKHFVK</sequence>
<gene>
    <name evidence="5" type="ORF">KP005_19340</name>
</gene>
<evidence type="ECO:0000313" key="5">
    <source>
        <dbReference type="EMBL" id="QWV97462.1"/>
    </source>
</evidence>